<dbReference type="FunFam" id="1.10.390.10:FF:000002">
    <property type="entry name" value="Aminopeptidase N"/>
    <property type="match status" value="1"/>
</dbReference>
<dbReference type="Pfam" id="PF17900">
    <property type="entry name" value="Peptidase_M1_N"/>
    <property type="match status" value="1"/>
</dbReference>
<evidence type="ECO:0000256" key="12">
    <source>
        <dbReference type="ARBA" id="ARBA00059739"/>
    </source>
</evidence>
<reference evidence="14 15" key="1">
    <citation type="journal article" date="2014" name="Genome Announc.">
        <title>Comparative Genome Analysis of Two Isolates of the Fish Pathogen Piscirickettsia salmonis from Different Hosts Reveals Major Differences in Virulence-Associated Secretion Systems.</title>
        <authorList>
            <person name="Bohle H."/>
            <person name="Henriquez P."/>
            <person name="Grothusen H."/>
            <person name="Navas E."/>
            <person name="Sandoval A."/>
            <person name="Bustamante F."/>
            <person name="Bustos P."/>
            <person name="Mancilla M."/>
        </authorList>
    </citation>
    <scope>NUCLEOTIDE SEQUENCE [LARGE SCALE GENOMIC DNA]</scope>
    <source>
        <strain evidence="15">B1-32597</strain>
    </source>
</reference>
<keyword evidence="10" id="KW-0862">Zinc</keyword>
<dbReference type="PANTHER" id="PTHR46322:SF1">
    <property type="entry name" value="PUROMYCIN-SENSITIVE AMINOPEPTIDASE"/>
    <property type="match status" value="1"/>
</dbReference>
<evidence type="ECO:0000256" key="1">
    <source>
        <dbReference type="ARBA" id="ARBA00000098"/>
    </source>
</evidence>
<dbReference type="Gene3D" id="1.10.390.10">
    <property type="entry name" value="Neutral Protease Domain 2"/>
    <property type="match status" value="1"/>
</dbReference>
<name>A0A1L6TGL4_PISSA</name>
<dbReference type="Gene3D" id="2.60.40.1840">
    <property type="match status" value="1"/>
</dbReference>
<dbReference type="FunFam" id="2.60.40.1840:FF:000001">
    <property type="entry name" value="Aminopeptidase N"/>
    <property type="match status" value="1"/>
</dbReference>
<dbReference type="Gene3D" id="1.25.50.10">
    <property type="entry name" value="Peptidase M1, alanyl aminopeptidase, C-terminal domain"/>
    <property type="match status" value="1"/>
</dbReference>
<dbReference type="InterPro" id="IPR042097">
    <property type="entry name" value="Aminopeptidase_N-like_N_sf"/>
</dbReference>
<dbReference type="InterPro" id="IPR012779">
    <property type="entry name" value="Peptidase_M1_pepN"/>
</dbReference>
<evidence type="ECO:0000256" key="3">
    <source>
        <dbReference type="ARBA" id="ARBA00010136"/>
    </source>
</evidence>
<dbReference type="GO" id="GO:0008270">
    <property type="term" value="F:zinc ion binding"/>
    <property type="evidence" value="ECO:0007669"/>
    <property type="project" value="InterPro"/>
</dbReference>
<keyword evidence="7" id="KW-0645">Protease</keyword>
<dbReference type="InterPro" id="IPR027268">
    <property type="entry name" value="Peptidase_M4/M1_CTD_sf"/>
</dbReference>
<evidence type="ECO:0000256" key="13">
    <source>
        <dbReference type="NCBIfam" id="TIGR02414"/>
    </source>
</evidence>
<dbReference type="GO" id="GO:0016285">
    <property type="term" value="F:alanyl aminopeptidase activity"/>
    <property type="evidence" value="ECO:0007669"/>
    <property type="project" value="UniProtKB-EC"/>
</dbReference>
<dbReference type="InterPro" id="IPR001930">
    <property type="entry name" value="Peptidase_M1"/>
</dbReference>
<dbReference type="Pfam" id="PF01433">
    <property type="entry name" value="Peptidase_M1"/>
    <property type="match status" value="1"/>
</dbReference>
<comment type="cofactor">
    <cofactor evidence="2">
        <name>Zn(2+)</name>
        <dbReference type="ChEBI" id="CHEBI:29105"/>
    </cofactor>
</comment>
<dbReference type="EC" id="3.4.11.2" evidence="4 13"/>
<dbReference type="InterPro" id="IPR014782">
    <property type="entry name" value="Peptidase_M1_dom"/>
</dbReference>
<sequence length="889" mass="101986">MSQVKEKFLKDYMPPNYWIHTTDLTIDLYEDHALVTTTLGLERNSAHPAPNNTLVLNGEHLELISLRLNQTVLQPNDYTLTDIDLTLHNLPERSELEIITKTKPQENTALEGLYRSGSMFCTQCEAEGFRRISYYLDRPDVMAKFTTRITADQKKYPVLLSNGNKIDSGPLDNGRHFAVWQDPFKKPSYLFALVAGDLDCLRDQFITRSGRKVALEIYTEHGKINECQHALESLKKSMRWDEERFNLEYDLDIYMIVAVSDFNMGAMENKGLNIFNTKYVLAQAETATDSDFLAVESVIGHEYFHNWTGNRVTCRDWFQLSLKEGLTVFRDQEFSSDLNTRAVKRIQDVNIIRSAQFAEDASPMAHPIRPESYIEMNNFYTVTVYDKGAEIIRMLHTLLGEQGFQAGIQLYFKRHDGQAVTCDDFVSAMEDANQRSLDQFKLWYSQAGTPTLHITDDYDERTQRYTLRIKQNCPPTPGQAQKQPMHIPVKVGLLDAEGDALELTLSKECNNEYNPQQPNHRPLKELILNLQESEQEFHFDHISTKPIPSLLRDFSAPVKVHYPYSEDELCFLFKHDNNAFNRWDAGQTLFKRFILNAVDQLRANQTVIVSDKLIQAFADILTSATLDAAFITEAVRIPTVQALAEEMPTIWVDELLEARKILVHTLAERLKPEFLAIYTQCHRIKAYSLSQKDIARRALQNICLSYLLELDDHPDHIRLAVDQFNQANNMTNQCAALAALSHTNQPERQQVLAAFYQQWQHHELVVNKWLMIQARSSAESTLTDVKALTQHAAFDIKTPNNVYALLIGFAANMQHFHAKDGSGYHFIEEKVQELSAINPQVAARLVRSLMNWRRYDEQRSKLMKASLESIANTPALCKDVYEIVSKALN</sequence>
<dbReference type="PRINTS" id="PR00756">
    <property type="entry name" value="ALADIPTASE"/>
</dbReference>
<dbReference type="EMBL" id="CP012508">
    <property type="protein sequence ID" value="ALB21559.1"/>
    <property type="molecule type" value="Genomic_DNA"/>
</dbReference>
<evidence type="ECO:0000313" key="15">
    <source>
        <dbReference type="Proteomes" id="UP000029558"/>
    </source>
</evidence>
<dbReference type="Gene3D" id="3.30.2010.30">
    <property type="match status" value="1"/>
</dbReference>
<keyword evidence="8" id="KW-0479">Metal-binding</keyword>
<dbReference type="InterPro" id="IPR038438">
    <property type="entry name" value="PepN_Ig-like_sf"/>
</dbReference>
<dbReference type="SUPFAM" id="SSF63737">
    <property type="entry name" value="Leukotriene A4 hydrolase N-terminal domain"/>
    <property type="match status" value="1"/>
</dbReference>
<evidence type="ECO:0000256" key="8">
    <source>
        <dbReference type="ARBA" id="ARBA00022723"/>
    </source>
</evidence>
<dbReference type="GO" id="GO:0008237">
    <property type="term" value="F:metallopeptidase activity"/>
    <property type="evidence" value="ECO:0007669"/>
    <property type="project" value="UniProtKB-UniRule"/>
</dbReference>
<dbReference type="CDD" id="cd09600">
    <property type="entry name" value="M1_APN"/>
    <property type="match status" value="1"/>
</dbReference>
<evidence type="ECO:0000256" key="9">
    <source>
        <dbReference type="ARBA" id="ARBA00022801"/>
    </source>
</evidence>
<accession>A0A1L6TGL4</accession>
<evidence type="ECO:0000256" key="7">
    <source>
        <dbReference type="ARBA" id="ARBA00022670"/>
    </source>
</evidence>
<evidence type="ECO:0000256" key="10">
    <source>
        <dbReference type="ARBA" id="ARBA00022833"/>
    </source>
</evidence>
<dbReference type="PANTHER" id="PTHR46322">
    <property type="entry name" value="PUROMYCIN-SENSITIVE AMINOPEPTIDASE"/>
    <property type="match status" value="1"/>
</dbReference>
<dbReference type="Pfam" id="PF11940">
    <property type="entry name" value="DUF3458"/>
    <property type="match status" value="1"/>
</dbReference>
<comment type="similarity">
    <text evidence="3">Belongs to the peptidase M1 family.</text>
</comment>
<dbReference type="InterPro" id="IPR024601">
    <property type="entry name" value="Peptidase_M1_pepN_C"/>
</dbReference>
<dbReference type="Proteomes" id="UP000029558">
    <property type="component" value="Chromosome"/>
</dbReference>
<dbReference type="InterPro" id="IPR037144">
    <property type="entry name" value="Peptidase_M1_pepN_C_sf"/>
</dbReference>
<keyword evidence="9 14" id="KW-0378">Hydrolase</keyword>
<evidence type="ECO:0000256" key="4">
    <source>
        <dbReference type="ARBA" id="ARBA00012564"/>
    </source>
</evidence>
<evidence type="ECO:0000256" key="11">
    <source>
        <dbReference type="ARBA" id="ARBA00023049"/>
    </source>
</evidence>
<evidence type="ECO:0000256" key="2">
    <source>
        <dbReference type="ARBA" id="ARBA00001947"/>
    </source>
</evidence>
<protein>
    <recommendedName>
        <fullName evidence="5 13">Aminopeptidase N</fullName>
        <ecNumber evidence="4 13">3.4.11.2</ecNumber>
    </recommendedName>
</protein>
<dbReference type="Pfam" id="PF17432">
    <property type="entry name" value="DUF3458_C"/>
    <property type="match status" value="1"/>
</dbReference>
<gene>
    <name evidence="14" type="ORF">KU39_375</name>
</gene>
<evidence type="ECO:0000256" key="6">
    <source>
        <dbReference type="ARBA" id="ARBA00022438"/>
    </source>
</evidence>
<evidence type="ECO:0000313" key="14">
    <source>
        <dbReference type="EMBL" id="ALB21559.1"/>
    </source>
</evidence>
<dbReference type="SUPFAM" id="SSF55486">
    <property type="entry name" value="Metalloproteases ('zincins'), catalytic domain"/>
    <property type="match status" value="1"/>
</dbReference>
<dbReference type="AlphaFoldDB" id="A0A1L6TGL4"/>
<keyword evidence="6 14" id="KW-0031">Aminopeptidase</keyword>
<organism evidence="14 15">
    <name type="scientific">Piscirickettsia salmonis</name>
    <dbReference type="NCBI Taxonomy" id="1238"/>
    <lineage>
        <taxon>Bacteria</taxon>
        <taxon>Pseudomonadati</taxon>
        <taxon>Pseudomonadota</taxon>
        <taxon>Gammaproteobacteria</taxon>
        <taxon>Thiotrichales</taxon>
        <taxon>Piscirickettsiaceae</taxon>
        <taxon>Piscirickettsia</taxon>
    </lineage>
</organism>
<keyword evidence="11" id="KW-0482">Metalloprotease</keyword>
<dbReference type="FunFam" id="2.60.40.1730:FF:000005">
    <property type="entry name" value="Aminopeptidase N"/>
    <property type="match status" value="1"/>
</dbReference>
<dbReference type="NCBIfam" id="TIGR02414">
    <property type="entry name" value="pepN_proteo"/>
    <property type="match status" value="1"/>
</dbReference>
<evidence type="ECO:0000256" key="5">
    <source>
        <dbReference type="ARBA" id="ARBA00015611"/>
    </source>
</evidence>
<dbReference type="Gene3D" id="2.60.40.1730">
    <property type="entry name" value="tricorn interacting facor f3 domain"/>
    <property type="match status" value="1"/>
</dbReference>
<proteinExistence type="inferred from homology"/>
<dbReference type="InterPro" id="IPR035414">
    <property type="entry name" value="Peptidase_M1_pepN_Ig-like"/>
</dbReference>
<comment type="catalytic activity">
    <reaction evidence="1">
        <text>Release of an N-terminal amino acid, Xaa-|-Yaa- from a peptide, amide or arylamide. Xaa is preferably Ala, but may be most amino acids including Pro (slow action). When a terminal hydrophobic residue is followed by a prolyl residue, the two may be released as an intact Xaa-Pro dipeptide.</text>
        <dbReference type="EC" id="3.4.11.2"/>
    </reaction>
</comment>
<comment type="function">
    <text evidence="12">Aminopeptidase N is involved in the degradation of intracellular peptides generated by protein breakdown during normal growth as well as in response to nutrient starvation.</text>
</comment>
<dbReference type="InterPro" id="IPR045357">
    <property type="entry name" value="Aminopeptidase_N-like_N"/>
</dbReference>
<dbReference type="FunFam" id="3.30.2010.30:FF:000002">
    <property type="entry name" value="Putative aminopeptidase N"/>
    <property type="match status" value="1"/>
</dbReference>
<dbReference type="OrthoDB" id="100605at2"/>
<dbReference type="RefSeq" id="WP_027242739.1">
    <property type="nucleotide sequence ID" value="NZ_CP012508.1"/>
</dbReference>
<dbReference type="GO" id="GO:0006508">
    <property type="term" value="P:proteolysis"/>
    <property type="evidence" value="ECO:0007669"/>
    <property type="project" value="UniProtKB-UniRule"/>
</dbReference>